<dbReference type="PROSITE" id="PS50943">
    <property type="entry name" value="HTH_CROC1"/>
    <property type="match status" value="1"/>
</dbReference>
<dbReference type="CDD" id="cd00093">
    <property type="entry name" value="HTH_XRE"/>
    <property type="match status" value="1"/>
</dbReference>
<comment type="caution">
    <text evidence="3">The sequence shown here is derived from an EMBL/GenBank/DDBJ whole genome shotgun (WGS) entry which is preliminary data.</text>
</comment>
<proteinExistence type="predicted"/>
<dbReference type="InterPro" id="IPR001387">
    <property type="entry name" value="Cro/C1-type_HTH"/>
</dbReference>
<sequence>MGKRLRLRRNLLGLSQDELARRLGLTSQLIQKYEAGETRISASRLYAIAVQLAVPITWFFDEMEGKKRPSIEPKQTAEAQDWSELVTKRESRQLLELYFGIADERLRRKLMEVAQLLKTTDAE</sequence>
<evidence type="ECO:0000259" key="2">
    <source>
        <dbReference type="PROSITE" id="PS50943"/>
    </source>
</evidence>
<evidence type="ECO:0000256" key="1">
    <source>
        <dbReference type="ARBA" id="ARBA00023125"/>
    </source>
</evidence>
<dbReference type="EMBL" id="LLXX01000119">
    <property type="protein sequence ID" value="KRR05310.1"/>
    <property type="molecule type" value="Genomic_DNA"/>
</dbReference>
<reference evidence="3 4" key="1">
    <citation type="submission" date="2014-03" db="EMBL/GenBank/DDBJ databases">
        <title>Bradyrhizobium valentinum sp. nov., isolated from effective nodules of Lupinus mariae-josephae, a lupine endemic of basic-lime soils in Eastern Spain.</title>
        <authorList>
            <person name="Duran D."/>
            <person name="Rey L."/>
            <person name="Navarro A."/>
            <person name="Busquets A."/>
            <person name="Imperial J."/>
            <person name="Ruiz-Argueso T."/>
        </authorList>
    </citation>
    <scope>NUCLEOTIDE SEQUENCE [LARGE SCALE GENOMIC DNA]</scope>
    <source>
        <strain evidence="3 4">LmjM3</strain>
    </source>
</reference>
<dbReference type="Pfam" id="PF01381">
    <property type="entry name" value="HTH_3"/>
    <property type="match status" value="1"/>
</dbReference>
<gene>
    <name evidence="3" type="ORF">CP49_01415</name>
</gene>
<accession>A0A0R3LDK8</accession>
<dbReference type="SUPFAM" id="SSF47413">
    <property type="entry name" value="lambda repressor-like DNA-binding domains"/>
    <property type="match status" value="1"/>
</dbReference>
<dbReference type="GO" id="GO:0005829">
    <property type="term" value="C:cytosol"/>
    <property type="evidence" value="ECO:0007669"/>
    <property type="project" value="TreeGrafter"/>
</dbReference>
<dbReference type="Gene3D" id="1.10.260.40">
    <property type="entry name" value="lambda repressor-like DNA-binding domains"/>
    <property type="match status" value="1"/>
</dbReference>
<dbReference type="Proteomes" id="UP000051913">
    <property type="component" value="Unassembled WGS sequence"/>
</dbReference>
<dbReference type="SMART" id="SM00530">
    <property type="entry name" value="HTH_XRE"/>
    <property type="match status" value="1"/>
</dbReference>
<dbReference type="InterPro" id="IPR050807">
    <property type="entry name" value="TransReg_Diox_bact_type"/>
</dbReference>
<dbReference type="GO" id="GO:0003700">
    <property type="term" value="F:DNA-binding transcription factor activity"/>
    <property type="evidence" value="ECO:0007669"/>
    <property type="project" value="TreeGrafter"/>
</dbReference>
<dbReference type="PANTHER" id="PTHR46797:SF1">
    <property type="entry name" value="METHYLPHOSPHONATE SYNTHASE"/>
    <property type="match status" value="1"/>
</dbReference>
<name>A0A0R3LDK8_9BRAD</name>
<dbReference type="STRING" id="1518501.CQ10_05080"/>
<protein>
    <submittedName>
        <fullName evidence="3">XRE family transcriptional regulator</fullName>
    </submittedName>
</protein>
<feature type="domain" description="HTH cro/C1-type" evidence="2">
    <location>
        <begin position="5"/>
        <end position="59"/>
    </location>
</feature>
<keyword evidence="1" id="KW-0238">DNA-binding</keyword>
<dbReference type="AlphaFoldDB" id="A0A0R3LDK8"/>
<dbReference type="PANTHER" id="PTHR46797">
    <property type="entry name" value="HTH-TYPE TRANSCRIPTIONAL REGULATOR"/>
    <property type="match status" value="1"/>
</dbReference>
<evidence type="ECO:0000313" key="3">
    <source>
        <dbReference type="EMBL" id="KRR05310.1"/>
    </source>
</evidence>
<dbReference type="InterPro" id="IPR010982">
    <property type="entry name" value="Lambda_DNA-bd_dom_sf"/>
</dbReference>
<organism evidence="3 4">
    <name type="scientific">Bradyrhizobium valentinum</name>
    <dbReference type="NCBI Taxonomy" id="1518501"/>
    <lineage>
        <taxon>Bacteria</taxon>
        <taxon>Pseudomonadati</taxon>
        <taxon>Pseudomonadota</taxon>
        <taxon>Alphaproteobacteria</taxon>
        <taxon>Hyphomicrobiales</taxon>
        <taxon>Nitrobacteraceae</taxon>
        <taxon>Bradyrhizobium</taxon>
    </lineage>
</organism>
<evidence type="ECO:0000313" key="4">
    <source>
        <dbReference type="Proteomes" id="UP000051913"/>
    </source>
</evidence>
<dbReference type="GO" id="GO:0003677">
    <property type="term" value="F:DNA binding"/>
    <property type="evidence" value="ECO:0007669"/>
    <property type="project" value="UniProtKB-KW"/>
</dbReference>
<keyword evidence="4" id="KW-1185">Reference proteome</keyword>